<organism evidence="1 2">
    <name type="scientific">Dentiscutata erythropus</name>
    <dbReference type="NCBI Taxonomy" id="1348616"/>
    <lineage>
        <taxon>Eukaryota</taxon>
        <taxon>Fungi</taxon>
        <taxon>Fungi incertae sedis</taxon>
        <taxon>Mucoromycota</taxon>
        <taxon>Glomeromycotina</taxon>
        <taxon>Glomeromycetes</taxon>
        <taxon>Diversisporales</taxon>
        <taxon>Gigasporaceae</taxon>
        <taxon>Dentiscutata</taxon>
    </lineage>
</organism>
<protein>
    <submittedName>
        <fullName evidence="1">21697_t:CDS:1</fullName>
    </submittedName>
</protein>
<evidence type="ECO:0000313" key="1">
    <source>
        <dbReference type="EMBL" id="CAG8828138.1"/>
    </source>
</evidence>
<dbReference type="AlphaFoldDB" id="A0A9N9KG86"/>
<evidence type="ECO:0000313" key="2">
    <source>
        <dbReference type="Proteomes" id="UP000789405"/>
    </source>
</evidence>
<accession>A0A9N9KG86</accession>
<comment type="caution">
    <text evidence="1">The sequence shown here is derived from an EMBL/GenBank/DDBJ whole genome shotgun (WGS) entry which is preliminary data.</text>
</comment>
<dbReference type="EMBL" id="CAJVPY010070911">
    <property type="protein sequence ID" value="CAG8828138.1"/>
    <property type="molecule type" value="Genomic_DNA"/>
</dbReference>
<gene>
    <name evidence="1" type="ORF">DERYTH_LOCUS28429</name>
</gene>
<dbReference type="Proteomes" id="UP000789405">
    <property type="component" value="Unassembled WGS sequence"/>
</dbReference>
<name>A0A9N9KG86_9GLOM</name>
<feature type="non-terminal residue" evidence="1">
    <location>
        <position position="83"/>
    </location>
</feature>
<keyword evidence="2" id="KW-1185">Reference proteome</keyword>
<sequence>KKTLQLSNFQYEENFIIDKKPWYKLYNINCIILQLESDKTMSQETIQGFKNLQECIKNFLSNSEESLLNLNIQIDVFKNAKLK</sequence>
<feature type="non-terminal residue" evidence="1">
    <location>
        <position position="1"/>
    </location>
</feature>
<reference evidence="1" key="1">
    <citation type="submission" date="2021-06" db="EMBL/GenBank/DDBJ databases">
        <authorList>
            <person name="Kallberg Y."/>
            <person name="Tangrot J."/>
            <person name="Rosling A."/>
        </authorList>
    </citation>
    <scope>NUCLEOTIDE SEQUENCE</scope>
    <source>
        <strain evidence="1">MA453B</strain>
    </source>
</reference>
<proteinExistence type="predicted"/>